<organism evidence="1">
    <name type="scientific">marine sediment metagenome</name>
    <dbReference type="NCBI Taxonomy" id="412755"/>
    <lineage>
        <taxon>unclassified sequences</taxon>
        <taxon>metagenomes</taxon>
        <taxon>ecological metagenomes</taxon>
    </lineage>
</organism>
<gene>
    <name evidence="1" type="ORF">LCGC14_1452880</name>
</gene>
<evidence type="ECO:0000313" key="1">
    <source>
        <dbReference type="EMBL" id="KKM69238.1"/>
    </source>
</evidence>
<comment type="caution">
    <text evidence="1">The sequence shown here is derived from an EMBL/GenBank/DDBJ whole genome shotgun (WGS) entry which is preliminary data.</text>
</comment>
<name>A0A0F9JI26_9ZZZZ</name>
<dbReference type="AlphaFoldDB" id="A0A0F9JI26"/>
<dbReference type="EMBL" id="LAZR01010023">
    <property type="protein sequence ID" value="KKM69238.1"/>
    <property type="molecule type" value="Genomic_DNA"/>
</dbReference>
<reference evidence="1" key="1">
    <citation type="journal article" date="2015" name="Nature">
        <title>Complex archaea that bridge the gap between prokaryotes and eukaryotes.</title>
        <authorList>
            <person name="Spang A."/>
            <person name="Saw J.H."/>
            <person name="Jorgensen S.L."/>
            <person name="Zaremba-Niedzwiedzka K."/>
            <person name="Martijn J."/>
            <person name="Lind A.E."/>
            <person name="van Eijk R."/>
            <person name="Schleper C."/>
            <person name="Guy L."/>
            <person name="Ettema T.J."/>
        </authorList>
    </citation>
    <scope>NUCLEOTIDE SEQUENCE</scope>
</reference>
<proteinExistence type="predicted"/>
<sequence length="124" mass="13369">MKVTMILKANDLSQEDLRSLIQAIRQWGTAMPEMATLLFDTKPPLSREEAEALLQGAGLPLLATLEVRGALPKELRLGPRGITVGGKLIGTCDGLSLTIAEVSEEEIQEMESAQVIGLVRMARG</sequence>
<protein>
    <submittedName>
        <fullName evidence="1">Uncharacterized protein</fullName>
    </submittedName>
</protein>
<accession>A0A0F9JI26</accession>